<comment type="caution">
    <text evidence="5">The sequence shown here is derived from an EMBL/GenBank/DDBJ whole genome shotgun (WGS) entry which is preliminary data.</text>
</comment>
<dbReference type="Pfam" id="PF07883">
    <property type="entry name" value="Cupin_2"/>
    <property type="match status" value="1"/>
</dbReference>
<dbReference type="SMART" id="SM00342">
    <property type="entry name" value="HTH_ARAC"/>
    <property type="match status" value="1"/>
</dbReference>
<keyword evidence="2" id="KW-0238">DNA-binding</keyword>
<evidence type="ECO:0000256" key="2">
    <source>
        <dbReference type="ARBA" id="ARBA00023125"/>
    </source>
</evidence>
<dbReference type="InterPro" id="IPR018060">
    <property type="entry name" value="HTH_AraC"/>
</dbReference>
<sequence>MIATSLKMNEKMEELLPRENSFFPFTAFYESYSIYTGGSVPWHWHPDVEFMLLLQGSVKLYTNNHTYLLGPGEAAFINSNILHYKEAIEGPVPVSLNQIFDAGLISGGYKSIFEQKYVSPILQCKSLEAMAFYPALPRHQKILELLKHSYDLAEEGGFGYELAVRSDLSLVWRLLCEEAAPVLSEPRITSGRREERIKKMLLFIQEHFHDKISLAQIAESANISERECLRCFKQTLNTTPFTYLLEYRIRMAARMLSETDMPVTEIALACGFTGVSYLGKHFKMIMGCTPSEYRAGPE</sequence>
<feature type="domain" description="HTH araC/xylS-type" evidence="4">
    <location>
        <begin position="198"/>
        <end position="296"/>
    </location>
</feature>
<dbReference type="AlphaFoldDB" id="A0AB73T3H9"/>
<dbReference type="PROSITE" id="PS00041">
    <property type="entry name" value="HTH_ARAC_FAMILY_1"/>
    <property type="match status" value="1"/>
</dbReference>
<dbReference type="RefSeq" id="WP_109626482.1">
    <property type="nucleotide sequence ID" value="NZ_CABJAT010000006.1"/>
</dbReference>
<organism evidence="5 6">
    <name type="scientific">Murimonas intestini</name>
    <dbReference type="NCBI Taxonomy" id="1337051"/>
    <lineage>
        <taxon>Bacteria</taxon>
        <taxon>Bacillati</taxon>
        <taxon>Bacillota</taxon>
        <taxon>Clostridia</taxon>
        <taxon>Lachnospirales</taxon>
        <taxon>Lachnospiraceae</taxon>
        <taxon>Murimonas</taxon>
    </lineage>
</organism>
<dbReference type="GO" id="GO:0043565">
    <property type="term" value="F:sequence-specific DNA binding"/>
    <property type="evidence" value="ECO:0007669"/>
    <property type="project" value="InterPro"/>
</dbReference>
<reference evidence="5 6" key="1">
    <citation type="submission" date="2018-05" db="EMBL/GenBank/DDBJ databases">
        <authorList>
            <person name="Goeker M."/>
            <person name="Huntemann M."/>
            <person name="Clum A."/>
            <person name="Pillay M."/>
            <person name="Palaniappan K."/>
            <person name="Varghese N."/>
            <person name="Mikhailova N."/>
            <person name="Stamatis D."/>
            <person name="Reddy T."/>
            <person name="Daum C."/>
            <person name="Shapiro N."/>
            <person name="Ivanova N."/>
            <person name="Kyrpides N."/>
            <person name="Woyke T."/>
        </authorList>
    </citation>
    <scope>NUCLEOTIDE SEQUENCE [LARGE SCALE GENOMIC DNA]</scope>
    <source>
        <strain evidence="5 6">DSM 26524</strain>
    </source>
</reference>
<evidence type="ECO:0000256" key="1">
    <source>
        <dbReference type="ARBA" id="ARBA00023015"/>
    </source>
</evidence>
<protein>
    <submittedName>
        <fullName evidence="5">AraC family transcriptional regulator</fullName>
    </submittedName>
</protein>
<dbReference type="InterPro" id="IPR009057">
    <property type="entry name" value="Homeodomain-like_sf"/>
</dbReference>
<dbReference type="PANTHER" id="PTHR43280">
    <property type="entry name" value="ARAC-FAMILY TRANSCRIPTIONAL REGULATOR"/>
    <property type="match status" value="1"/>
</dbReference>
<evidence type="ECO:0000313" key="6">
    <source>
        <dbReference type="Proteomes" id="UP000245412"/>
    </source>
</evidence>
<evidence type="ECO:0000313" key="5">
    <source>
        <dbReference type="EMBL" id="PWJ75541.1"/>
    </source>
</evidence>
<dbReference type="EMBL" id="QGGY01000006">
    <property type="protein sequence ID" value="PWJ75541.1"/>
    <property type="molecule type" value="Genomic_DNA"/>
</dbReference>
<dbReference type="Gene3D" id="2.60.120.10">
    <property type="entry name" value="Jelly Rolls"/>
    <property type="match status" value="1"/>
</dbReference>
<evidence type="ECO:0000256" key="3">
    <source>
        <dbReference type="ARBA" id="ARBA00023163"/>
    </source>
</evidence>
<keyword evidence="1" id="KW-0805">Transcription regulation</keyword>
<gene>
    <name evidence="5" type="ORF">C7383_106111</name>
</gene>
<dbReference type="Gene3D" id="1.10.10.60">
    <property type="entry name" value="Homeodomain-like"/>
    <property type="match status" value="2"/>
</dbReference>
<name>A0AB73T3H9_9FIRM</name>
<keyword evidence="6" id="KW-1185">Reference proteome</keyword>
<dbReference type="PANTHER" id="PTHR43280:SF2">
    <property type="entry name" value="HTH-TYPE TRANSCRIPTIONAL REGULATOR EXSA"/>
    <property type="match status" value="1"/>
</dbReference>
<accession>A0AB73T3H9</accession>
<dbReference type="SUPFAM" id="SSF46689">
    <property type="entry name" value="Homeodomain-like"/>
    <property type="match status" value="2"/>
</dbReference>
<dbReference type="InterPro" id="IPR011051">
    <property type="entry name" value="RmlC_Cupin_sf"/>
</dbReference>
<dbReference type="InterPro" id="IPR013096">
    <property type="entry name" value="Cupin_2"/>
</dbReference>
<evidence type="ECO:0000259" key="4">
    <source>
        <dbReference type="PROSITE" id="PS01124"/>
    </source>
</evidence>
<dbReference type="Pfam" id="PF12833">
    <property type="entry name" value="HTH_18"/>
    <property type="match status" value="1"/>
</dbReference>
<dbReference type="GO" id="GO:0003700">
    <property type="term" value="F:DNA-binding transcription factor activity"/>
    <property type="evidence" value="ECO:0007669"/>
    <property type="project" value="InterPro"/>
</dbReference>
<keyword evidence="3" id="KW-0804">Transcription</keyword>
<proteinExistence type="predicted"/>
<dbReference type="PROSITE" id="PS01124">
    <property type="entry name" value="HTH_ARAC_FAMILY_2"/>
    <property type="match status" value="1"/>
</dbReference>
<dbReference type="Proteomes" id="UP000245412">
    <property type="component" value="Unassembled WGS sequence"/>
</dbReference>
<dbReference type="InterPro" id="IPR014710">
    <property type="entry name" value="RmlC-like_jellyroll"/>
</dbReference>
<dbReference type="SUPFAM" id="SSF51182">
    <property type="entry name" value="RmlC-like cupins"/>
    <property type="match status" value="1"/>
</dbReference>
<dbReference type="CDD" id="cd02208">
    <property type="entry name" value="cupin_RmlC-like"/>
    <property type="match status" value="1"/>
</dbReference>
<dbReference type="InterPro" id="IPR018062">
    <property type="entry name" value="HTH_AraC-typ_CS"/>
</dbReference>